<comment type="caution">
    <text evidence="2">The sequence shown here is derived from an EMBL/GenBank/DDBJ whole genome shotgun (WGS) entry which is preliminary data.</text>
</comment>
<gene>
    <name evidence="2" type="ORF">UR21_C0013G0030</name>
</gene>
<evidence type="ECO:0000313" key="2">
    <source>
        <dbReference type="EMBL" id="KKP31236.1"/>
    </source>
</evidence>
<feature type="region of interest" description="Disordered" evidence="1">
    <location>
        <begin position="22"/>
        <end position="53"/>
    </location>
</feature>
<name>A0A0F9YXQ9_9BACT</name>
<proteinExistence type="predicted"/>
<sequence>MTIENKPDEKKVKIEITRDDLDLIGNDGYKEGSGGFDEEDKRRPSRDDGDLLG</sequence>
<evidence type="ECO:0000256" key="1">
    <source>
        <dbReference type="SAM" id="MobiDB-lite"/>
    </source>
</evidence>
<reference evidence="2 3" key="1">
    <citation type="journal article" date="2015" name="Nature">
        <title>rRNA introns, odd ribosomes, and small enigmatic genomes across a large radiation of phyla.</title>
        <authorList>
            <person name="Brown C.T."/>
            <person name="Hug L.A."/>
            <person name="Thomas B.C."/>
            <person name="Sharon I."/>
            <person name="Castelle C.J."/>
            <person name="Singh A."/>
            <person name="Wilkins M.J."/>
            <person name="Williams K.H."/>
            <person name="Banfield J.F."/>
        </authorList>
    </citation>
    <scope>NUCLEOTIDE SEQUENCE [LARGE SCALE GENOMIC DNA]</scope>
</reference>
<accession>A0A0F9YXQ9</accession>
<dbReference type="EMBL" id="LBOI01000013">
    <property type="protein sequence ID" value="KKP31236.1"/>
    <property type="molecule type" value="Genomic_DNA"/>
</dbReference>
<dbReference type="Proteomes" id="UP000034803">
    <property type="component" value="Unassembled WGS sequence"/>
</dbReference>
<organism evidence="2 3">
    <name type="scientific">Candidatus Woesebacteria bacterium GW2011_GWC2_31_9</name>
    <dbReference type="NCBI Taxonomy" id="1618586"/>
    <lineage>
        <taxon>Bacteria</taxon>
        <taxon>Candidatus Woeseibacteriota</taxon>
    </lineage>
</organism>
<feature type="compositionally biased region" description="Basic and acidic residues" evidence="1">
    <location>
        <begin position="39"/>
        <end position="53"/>
    </location>
</feature>
<dbReference type="AlphaFoldDB" id="A0A0F9YXQ9"/>
<protein>
    <submittedName>
        <fullName evidence="2">Uncharacterized protein</fullName>
    </submittedName>
</protein>
<evidence type="ECO:0000313" key="3">
    <source>
        <dbReference type="Proteomes" id="UP000034803"/>
    </source>
</evidence>